<dbReference type="VEuPathDB" id="FungiDB:DFL_007904"/>
<proteinExistence type="predicted"/>
<dbReference type="AlphaFoldDB" id="A0A436ZX09"/>
<organism evidence="1 2">
    <name type="scientific">Arthrobotrys flagrans</name>
    <name type="common">Nematode-trapping fungus</name>
    <name type="synonym">Trichothecium flagrans</name>
    <dbReference type="NCBI Taxonomy" id="97331"/>
    <lineage>
        <taxon>Eukaryota</taxon>
        <taxon>Fungi</taxon>
        <taxon>Dikarya</taxon>
        <taxon>Ascomycota</taxon>
        <taxon>Pezizomycotina</taxon>
        <taxon>Orbiliomycetes</taxon>
        <taxon>Orbiliales</taxon>
        <taxon>Orbiliaceae</taxon>
        <taxon>Arthrobotrys</taxon>
    </lineage>
</organism>
<name>A0A436ZX09_ARTFL</name>
<dbReference type="GeneID" id="93590215"/>
<dbReference type="RefSeq" id="XP_067489062.1">
    <property type="nucleotide sequence ID" value="XM_067637557.1"/>
</dbReference>
<evidence type="ECO:0000313" key="1">
    <source>
        <dbReference type="EMBL" id="RVD83518.1"/>
    </source>
</evidence>
<sequence>MEVRGQFSAFDDYIWTLLFNPTFSRGGLNLLSHYKALHTLRLEVTIVQVEDSYETDEIVEKSKDDTLSNSPEFVHDSTPNFQFILPPILPSLKHFIICVEGDVHPPDSRDRFLQSRYPIVEFEAEEHVAETAKVAPNAQDLEVYLVDERLEDITMNILDQVFQLFRDIWRKYAGDGVPNIKRVRIAWPRTPIRTGQRVVEIPGTGIERKMVDWGNVLPKLETIVFVREPASRKFALAIEIFEAITGILRRDEQRGEVVDWTEVYIQEPLDMEV</sequence>
<comment type="caution">
    <text evidence="1">The sequence shown here is derived from an EMBL/GenBank/DDBJ whole genome shotgun (WGS) entry which is preliminary data.</text>
</comment>
<accession>A0A436ZX09</accession>
<dbReference type="Proteomes" id="UP000283090">
    <property type="component" value="Unassembled WGS sequence"/>
</dbReference>
<gene>
    <name evidence="1" type="ORF">DFL_007904</name>
</gene>
<dbReference type="EMBL" id="SAEB01000009">
    <property type="protein sequence ID" value="RVD83518.1"/>
    <property type="molecule type" value="Genomic_DNA"/>
</dbReference>
<protein>
    <submittedName>
        <fullName evidence="1">Uncharacterized protein</fullName>
    </submittedName>
</protein>
<evidence type="ECO:0000313" key="2">
    <source>
        <dbReference type="Proteomes" id="UP000283090"/>
    </source>
</evidence>
<keyword evidence="2" id="KW-1185">Reference proteome</keyword>
<reference evidence="1 2" key="1">
    <citation type="submission" date="2019-01" db="EMBL/GenBank/DDBJ databases">
        <title>Intercellular communication is required for trap formation in the nematode-trapping fungus Duddingtonia flagrans.</title>
        <authorList>
            <person name="Youssar L."/>
            <person name="Wernet V."/>
            <person name="Hensel N."/>
            <person name="Hildebrandt H.-G."/>
            <person name="Fischer R."/>
        </authorList>
    </citation>
    <scope>NUCLEOTIDE SEQUENCE [LARGE SCALE GENOMIC DNA]</scope>
    <source>
        <strain evidence="1 2">CBS H-5679</strain>
    </source>
</reference>